<dbReference type="InterPro" id="IPR011011">
    <property type="entry name" value="Znf_FYVE_PHD"/>
</dbReference>
<feature type="region of interest" description="Disordered" evidence="14">
    <location>
        <begin position="419"/>
        <end position="446"/>
    </location>
</feature>
<evidence type="ECO:0000313" key="18">
    <source>
        <dbReference type="RefSeq" id="XP_010929360.1"/>
    </source>
</evidence>
<organism evidence="17 18">
    <name type="scientific">Elaeis guineensis var. tenera</name>
    <name type="common">Oil palm</name>
    <dbReference type="NCBI Taxonomy" id="51953"/>
    <lineage>
        <taxon>Eukaryota</taxon>
        <taxon>Viridiplantae</taxon>
        <taxon>Streptophyta</taxon>
        <taxon>Embryophyta</taxon>
        <taxon>Tracheophyta</taxon>
        <taxon>Spermatophyta</taxon>
        <taxon>Magnoliopsida</taxon>
        <taxon>Liliopsida</taxon>
        <taxon>Arecaceae</taxon>
        <taxon>Arecoideae</taxon>
        <taxon>Cocoseae</taxon>
        <taxon>Elaeidinae</taxon>
        <taxon>Elaeis</taxon>
    </lineage>
</organism>
<evidence type="ECO:0000256" key="4">
    <source>
        <dbReference type="ARBA" id="ARBA00022771"/>
    </source>
</evidence>
<dbReference type="GO" id="GO:0006355">
    <property type="term" value="P:regulation of DNA-templated transcription"/>
    <property type="evidence" value="ECO:0007669"/>
    <property type="project" value="UniProtKB-ARBA"/>
</dbReference>
<evidence type="ECO:0000256" key="12">
    <source>
        <dbReference type="PROSITE-ProRule" id="PRU00146"/>
    </source>
</evidence>
<dbReference type="SUPFAM" id="SSF46689">
    <property type="entry name" value="Homeodomain-like"/>
    <property type="match status" value="1"/>
</dbReference>
<dbReference type="InterPro" id="IPR045876">
    <property type="entry name" value="PRHA-like_PHD-finger"/>
</dbReference>
<dbReference type="CDD" id="cd00086">
    <property type="entry name" value="homeodomain"/>
    <property type="match status" value="1"/>
</dbReference>
<dbReference type="GO" id="GO:0045814">
    <property type="term" value="P:negative regulation of gene expression, epigenetic"/>
    <property type="evidence" value="ECO:0007669"/>
    <property type="project" value="TreeGrafter"/>
</dbReference>
<evidence type="ECO:0000256" key="10">
    <source>
        <dbReference type="ARBA" id="ARBA00023242"/>
    </source>
</evidence>
<dbReference type="Pfam" id="PF00628">
    <property type="entry name" value="PHD"/>
    <property type="match status" value="1"/>
</dbReference>
<dbReference type="GO" id="GO:0010557">
    <property type="term" value="P:positive regulation of macromolecule biosynthetic process"/>
    <property type="evidence" value="ECO:0007669"/>
    <property type="project" value="UniProtKB-ARBA"/>
</dbReference>
<evidence type="ECO:0000256" key="2">
    <source>
        <dbReference type="ARBA" id="ARBA00007427"/>
    </source>
</evidence>
<dbReference type="Proteomes" id="UP000504607">
    <property type="component" value="Chromosome 8"/>
</dbReference>
<keyword evidence="10 11" id="KW-0539">Nucleus</keyword>
<evidence type="ECO:0000256" key="3">
    <source>
        <dbReference type="ARBA" id="ARBA00022723"/>
    </source>
</evidence>
<dbReference type="SMART" id="SM00249">
    <property type="entry name" value="PHD"/>
    <property type="match status" value="1"/>
</dbReference>
<keyword evidence="7 11" id="KW-0238">DNA-binding</keyword>
<dbReference type="PROSITE" id="PS01359">
    <property type="entry name" value="ZF_PHD_1"/>
    <property type="match status" value="1"/>
</dbReference>
<dbReference type="PROSITE" id="PS50071">
    <property type="entry name" value="HOMEOBOX_2"/>
    <property type="match status" value="1"/>
</dbReference>
<evidence type="ECO:0000259" key="15">
    <source>
        <dbReference type="PROSITE" id="PS50016"/>
    </source>
</evidence>
<dbReference type="Gene3D" id="3.30.40.10">
    <property type="entry name" value="Zinc/RING finger domain, C3HC4 (zinc finger)"/>
    <property type="match status" value="1"/>
</dbReference>
<evidence type="ECO:0000256" key="8">
    <source>
        <dbReference type="ARBA" id="ARBA00023155"/>
    </source>
</evidence>
<comment type="subcellular location">
    <subcellularLocation>
        <location evidence="1 11 13">Nucleus</location>
    </subcellularLocation>
</comment>
<proteinExistence type="inferred from homology"/>
<dbReference type="CDD" id="cd15504">
    <property type="entry name" value="PHD_PRHA_like"/>
    <property type="match status" value="1"/>
</dbReference>
<dbReference type="PANTHER" id="PTHR12628:SF10">
    <property type="entry name" value="HOMEOBOX DOMAIN-CONTAINING PROTEIN"/>
    <property type="match status" value="1"/>
</dbReference>
<evidence type="ECO:0000256" key="7">
    <source>
        <dbReference type="ARBA" id="ARBA00023125"/>
    </source>
</evidence>
<keyword evidence="3" id="KW-0479">Metal-binding</keyword>
<evidence type="ECO:0000256" key="14">
    <source>
        <dbReference type="SAM" id="MobiDB-lite"/>
    </source>
</evidence>
<evidence type="ECO:0000256" key="11">
    <source>
        <dbReference type="PROSITE-ProRule" id="PRU00108"/>
    </source>
</evidence>
<dbReference type="PROSITE" id="PS50016">
    <property type="entry name" value="ZF_PHD_2"/>
    <property type="match status" value="1"/>
</dbReference>
<feature type="domain" description="Homeobox" evidence="16">
    <location>
        <begin position="470"/>
        <end position="530"/>
    </location>
</feature>
<keyword evidence="17" id="KW-1185">Reference proteome</keyword>
<comment type="similarity">
    <text evidence="2">Belongs to the PHD-associated homeobox family.</text>
</comment>
<evidence type="ECO:0000259" key="16">
    <source>
        <dbReference type="PROSITE" id="PS50071"/>
    </source>
</evidence>
<dbReference type="FunCoup" id="A0A6I9RMU8">
    <property type="interactions" value="1736"/>
</dbReference>
<dbReference type="FunFam" id="3.30.40.10:FF:000270">
    <property type="entry name" value="pathogenesis-related homeodomain protein-like"/>
    <property type="match status" value="1"/>
</dbReference>
<dbReference type="Pfam" id="PF00046">
    <property type="entry name" value="Homeodomain"/>
    <property type="match status" value="1"/>
</dbReference>
<feature type="compositionally biased region" description="Low complexity" evidence="14">
    <location>
        <begin position="345"/>
        <end position="355"/>
    </location>
</feature>
<protein>
    <submittedName>
        <fullName evidence="18">Pathogenesis-related homeodomain protein</fullName>
    </submittedName>
</protein>
<dbReference type="InterPro" id="IPR013083">
    <property type="entry name" value="Znf_RING/FYVE/PHD"/>
</dbReference>
<dbReference type="InterPro" id="IPR019786">
    <property type="entry name" value="Zinc_finger_PHD-type_CS"/>
</dbReference>
<feature type="compositionally biased region" description="Acidic residues" evidence="14">
    <location>
        <begin position="313"/>
        <end position="324"/>
    </location>
</feature>
<keyword evidence="8 11" id="KW-0371">Homeobox</keyword>
<name>A0A6I9RMU8_ELAGV</name>
<dbReference type="GO" id="GO:0005634">
    <property type="term" value="C:nucleus"/>
    <property type="evidence" value="ECO:0007669"/>
    <property type="project" value="UniProtKB-SubCell"/>
</dbReference>
<dbReference type="OrthoDB" id="1903104at2759"/>
<gene>
    <name evidence="18" type="primary">LOC105050862</name>
</gene>
<dbReference type="PANTHER" id="PTHR12628">
    <property type="entry name" value="POLYCOMB-LIKE TRANSCRIPTION FACTOR"/>
    <property type="match status" value="1"/>
</dbReference>
<dbReference type="RefSeq" id="XP_010929360.1">
    <property type="nucleotide sequence ID" value="XM_010931058.3"/>
</dbReference>
<dbReference type="InterPro" id="IPR001356">
    <property type="entry name" value="HD"/>
</dbReference>
<evidence type="ECO:0000256" key="5">
    <source>
        <dbReference type="ARBA" id="ARBA00022833"/>
    </source>
</evidence>
<dbReference type="GO" id="GO:0003682">
    <property type="term" value="F:chromatin binding"/>
    <property type="evidence" value="ECO:0007669"/>
    <property type="project" value="TreeGrafter"/>
</dbReference>
<feature type="compositionally biased region" description="Polar residues" evidence="14">
    <location>
        <begin position="361"/>
        <end position="371"/>
    </location>
</feature>
<reference evidence="18" key="1">
    <citation type="submission" date="2025-08" db="UniProtKB">
        <authorList>
            <consortium name="RefSeq"/>
        </authorList>
    </citation>
    <scope>IDENTIFICATION</scope>
</reference>
<keyword evidence="5" id="KW-0862">Zinc</keyword>
<feature type="region of interest" description="Disordered" evidence="14">
    <location>
        <begin position="310"/>
        <end position="376"/>
    </location>
</feature>
<dbReference type="Gene3D" id="1.10.10.60">
    <property type="entry name" value="Homeodomain-like"/>
    <property type="match status" value="1"/>
</dbReference>
<keyword evidence="4 12" id="KW-0863">Zinc-finger</keyword>
<accession>A0A6I9RMU8</accession>
<dbReference type="SMART" id="SM00389">
    <property type="entry name" value="HOX"/>
    <property type="match status" value="1"/>
</dbReference>
<keyword evidence="9" id="KW-0804">Transcription</keyword>
<feature type="domain" description="PHD-type" evidence="15">
    <location>
        <begin position="213"/>
        <end position="268"/>
    </location>
</feature>
<evidence type="ECO:0000256" key="6">
    <source>
        <dbReference type="ARBA" id="ARBA00023015"/>
    </source>
</evidence>
<evidence type="ECO:0000256" key="9">
    <source>
        <dbReference type="ARBA" id="ARBA00023163"/>
    </source>
</evidence>
<dbReference type="GO" id="GO:0043565">
    <property type="term" value="F:sequence-specific DNA binding"/>
    <property type="evidence" value="ECO:0007669"/>
    <property type="project" value="UniProtKB-ARBA"/>
</dbReference>
<sequence>MQTSGNTSICYKSRRSSRIRKELSSKINSLSRNKNSCNISCNKSCNLKPRMRKKNIPNSKPVETLQRISDSHAAKGRFSLQFLGNNNSCICHKRNRKVAAGDHAIKLDKRKRRKRKQKNIEQDEASRLQRRARYLLIKMKLEQNLLDAYSGDGWNGQSREKIKPENELKRAKKQILECKLGIRDAIHQLDLLSSIGSIEDSVMYPDGSVFHEHIFCAKCRSREAFPDNDIILCDGTCNCGFHQKCLEPPLEKIPPGDQGWLCKFCECKMEILEAINAHLGTCFTANSSWEDIFKEAATGPDVENIHLNHAEEWPSEDSEDEDYNPEINENNNSRTGIDENMAGDSGSSSSLFCSSDEAMSYSESRQTNGNGRSFHVQNKDRNKADFVDSINTESGEEIMSYRRQRRDVDYKKLHDEMFGKDLTENEQQSEDEDWGPRRRKRRTESTTGTIMANCVNEDGCSDTVSTKKISLDRKPLFRIPSNAVQKLRQVFAENELPSRAVKENLSKQLGISSEKVSKWFKNARYAALKTRKAGITKPHHVNSVTKRTRINAGKSRSFDEVASVDDSILLPLSSIIHVRGNFRNILQRKTQRSMNIPSRMQHKRAANTRSTNEFQTFRTSLTANQGPSISVNGNLLELILPHSQARTSVTNSMNLKKQVCGRRSKFTLERAFRTRRGTVFQQHEMTENQQLYLAEIERLCGLEERLQNLKKALLSCKDNESESVKTHLTEQSVIYVPVAEVKVRE</sequence>
<dbReference type="InterPro" id="IPR009057">
    <property type="entry name" value="Homeodomain-like_sf"/>
</dbReference>
<dbReference type="SUPFAM" id="SSF57903">
    <property type="entry name" value="FYVE/PHD zinc finger"/>
    <property type="match status" value="1"/>
</dbReference>
<evidence type="ECO:0000256" key="13">
    <source>
        <dbReference type="RuleBase" id="RU000682"/>
    </source>
</evidence>
<dbReference type="GO" id="GO:0008270">
    <property type="term" value="F:zinc ion binding"/>
    <property type="evidence" value="ECO:0007669"/>
    <property type="project" value="UniProtKB-KW"/>
</dbReference>
<evidence type="ECO:0000256" key="1">
    <source>
        <dbReference type="ARBA" id="ARBA00004123"/>
    </source>
</evidence>
<evidence type="ECO:0000313" key="17">
    <source>
        <dbReference type="Proteomes" id="UP000504607"/>
    </source>
</evidence>
<dbReference type="InterPro" id="IPR019787">
    <property type="entry name" value="Znf_PHD-finger"/>
</dbReference>
<feature type="DNA-binding region" description="Homeobox" evidence="11">
    <location>
        <begin position="472"/>
        <end position="531"/>
    </location>
</feature>
<dbReference type="AlphaFoldDB" id="A0A6I9RMU8"/>
<dbReference type="InParanoid" id="A0A6I9RMU8"/>
<dbReference type="InterPro" id="IPR001965">
    <property type="entry name" value="Znf_PHD"/>
</dbReference>
<keyword evidence="6" id="KW-0805">Transcription regulation</keyword>